<dbReference type="GO" id="GO:0005886">
    <property type="term" value="C:plasma membrane"/>
    <property type="evidence" value="ECO:0007669"/>
    <property type="project" value="TreeGrafter"/>
</dbReference>
<organism evidence="15 16">
    <name type="scientific">Tigriopus californicus</name>
    <name type="common">Marine copepod</name>
    <dbReference type="NCBI Taxonomy" id="6832"/>
    <lineage>
        <taxon>Eukaryota</taxon>
        <taxon>Metazoa</taxon>
        <taxon>Ecdysozoa</taxon>
        <taxon>Arthropoda</taxon>
        <taxon>Crustacea</taxon>
        <taxon>Multicrustacea</taxon>
        <taxon>Hexanauplia</taxon>
        <taxon>Copepoda</taxon>
        <taxon>Harpacticoida</taxon>
        <taxon>Harpacticidae</taxon>
        <taxon>Tigriopus</taxon>
    </lineage>
</organism>
<sequence length="572" mass="64268">MYQAPKKDLLLKRQAKEYCGAASIHGLTYIAEEGRPIWENAVVCVLLCLPIWNKWKDSPTYTTVSSTNFPVWEIDFPAFTVCSNEKIILKNLEHIYEKKKTDDKTASGMLDILTKYVKFVEDPSVFQDFYSNQTGLFKNNTDPINGLLRWSMHSCEDMLLYCEWQGIPKKCDTLFKVSKSDNGFCCSFNIVTTREQFETADTVEGSSNDSFTDYYYEIQYFDETNSTGNTSESGSGGGVQKRSVTEAPKSEDTTTAKSSQNVLKLQKTNSASTLLGLTVILKPSSLTPQTGSELNVNIHDYDGYKFLVHDPREFPEVTGKGLALLTGNVAYMAIKGRKCIQGGSDLQTLEITEGVKMEVFQNYTRANCLLECRAHLMQKTCQCLPYYFPDFTKVWNKNTECDLEGLECLAKEAVRLNALNVGDKKPDRDSGLLDGASCNCPIQCEETIYNTELSQVKAKQNAPIFQRYLDSCDLESEKDSNAVPSPNCEIRNDAKNNQESLTIAYVYFKELGVLKYTRDELYSTIDVIAAFGGVIGLCLGFSFLSGAEFLYWFTLRMGTDVSRKKRSAPMTD</sequence>
<evidence type="ECO:0000256" key="6">
    <source>
        <dbReference type="ARBA" id="ARBA00022989"/>
    </source>
</evidence>
<evidence type="ECO:0000256" key="1">
    <source>
        <dbReference type="ARBA" id="ARBA00004141"/>
    </source>
</evidence>
<dbReference type="PRINTS" id="PR01078">
    <property type="entry name" value="AMINACHANNEL"/>
</dbReference>
<evidence type="ECO:0008006" key="17">
    <source>
        <dbReference type="Google" id="ProtNLM"/>
    </source>
</evidence>
<evidence type="ECO:0000256" key="9">
    <source>
        <dbReference type="ARBA" id="ARBA00023136"/>
    </source>
</evidence>
<evidence type="ECO:0000256" key="2">
    <source>
        <dbReference type="ARBA" id="ARBA00007193"/>
    </source>
</evidence>
<dbReference type="InterPro" id="IPR001873">
    <property type="entry name" value="ENaC"/>
</dbReference>
<proteinExistence type="inferred from homology"/>
<dbReference type="STRING" id="6832.A0A553PFK8"/>
<keyword evidence="3 12" id="KW-0813">Transport</keyword>
<evidence type="ECO:0000256" key="4">
    <source>
        <dbReference type="ARBA" id="ARBA00022461"/>
    </source>
</evidence>
<evidence type="ECO:0000256" key="5">
    <source>
        <dbReference type="ARBA" id="ARBA00022692"/>
    </source>
</evidence>
<dbReference type="EMBL" id="VCGU01000004">
    <property type="protein sequence ID" value="TRY76453.1"/>
    <property type="molecule type" value="Genomic_DNA"/>
</dbReference>
<evidence type="ECO:0000256" key="11">
    <source>
        <dbReference type="ARBA" id="ARBA00023303"/>
    </source>
</evidence>
<feature type="region of interest" description="Disordered" evidence="13">
    <location>
        <begin position="225"/>
        <end position="260"/>
    </location>
</feature>
<evidence type="ECO:0000256" key="7">
    <source>
        <dbReference type="ARBA" id="ARBA00023053"/>
    </source>
</evidence>
<comment type="caution">
    <text evidence="15">The sequence shown here is derived from an EMBL/GenBank/DDBJ whole genome shotgun (WGS) entry which is preliminary data.</text>
</comment>
<evidence type="ECO:0000256" key="14">
    <source>
        <dbReference type="SAM" id="Phobius"/>
    </source>
</evidence>
<evidence type="ECO:0000256" key="10">
    <source>
        <dbReference type="ARBA" id="ARBA00023201"/>
    </source>
</evidence>
<comment type="subcellular location">
    <subcellularLocation>
        <location evidence="1">Membrane</location>
        <topology evidence="1">Multi-pass membrane protein</topology>
    </subcellularLocation>
</comment>
<evidence type="ECO:0000256" key="3">
    <source>
        <dbReference type="ARBA" id="ARBA00022448"/>
    </source>
</evidence>
<dbReference type="PANTHER" id="PTHR11690">
    <property type="entry name" value="AMILORIDE-SENSITIVE SODIUM CHANNEL-RELATED"/>
    <property type="match status" value="1"/>
</dbReference>
<name>A0A553PFK8_TIGCA</name>
<reference evidence="15 16" key="1">
    <citation type="journal article" date="2018" name="Nat. Ecol. Evol.">
        <title>Genomic signatures of mitonuclear coevolution across populations of Tigriopus californicus.</title>
        <authorList>
            <person name="Barreto F.S."/>
            <person name="Watson E.T."/>
            <person name="Lima T.G."/>
            <person name="Willett C.S."/>
            <person name="Edmands S."/>
            <person name="Li W."/>
            <person name="Burton R.S."/>
        </authorList>
    </citation>
    <scope>NUCLEOTIDE SEQUENCE [LARGE SCALE GENOMIC DNA]</scope>
    <source>
        <strain evidence="15 16">San Diego</strain>
    </source>
</reference>
<dbReference type="Gene3D" id="1.10.287.770">
    <property type="entry name" value="YojJ-like"/>
    <property type="match status" value="1"/>
</dbReference>
<dbReference type="Pfam" id="PF00858">
    <property type="entry name" value="ASC"/>
    <property type="match status" value="1"/>
</dbReference>
<evidence type="ECO:0000256" key="8">
    <source>
        <dbReference type="ARBA" id="ARBA00023065"/>
    </source>
</evidence>
<evidence type="ECO:0000256" key="13">
    <source>
        <dbReference type="SAM" id="MobiDB-lite"/>
    </source>
</evidence>
<dbReference type="OMA" id="NGFCCSF"/>
<evidence type="ECO:0000256" key="12">
    <source>
        <dbReference type="RuleBase" id="RU000679"/>
    </source>
</evidence>
<gene>
    <name evidence="15" type="ORF">TCAL_02024</name>
</gene>
<dbReference type="Gene3D" id="2.60.470.10">
    <property type="entry name" value="Acid-sensing ion channels like domains"/>
    <property type="match status" value="1"/>
</dbReference>
<keyword evidence="5 12" id="KW-0812">Transmembrane</keyword>
<keyword evidence="8 12" id="KW-0406">Ion transport</keyword>
<accession>A0A553PFK8</accession>
<dbReference type="PANTHER" id="PTHR11690:SF288">
    <property type="entry name" value="AMILORIDE-SENSITIVE NA+ CHANNEL-RELATED"/>
    <property type="match status" value="1"/>
</dbReference>
<keyword evidence="6 14" id="KW-1133">Transmembrane helix</keyword>
<keyword evidence="10 12" id="KW-0739">Sodium transport</keyword>
<keyword evidence="7" id="KW-0915">Sodium</keyword>
<keyword evidence="16" id="KW-1185">Reference proteome</keyword>
<feature type="transmembrane region" description="Helical" evidence="14">
    <location>
        <begin position="527"/>
        <end position="555"/>
    </location>
</feature>
<keyword evidence="9 14" id="KW-0472">Membrane</keyword>
<protein>
    <recommendedName>
        <fullName evidence="17">Pickpocket protein 28</fullName>
    </recommendedName>
</protein>
<dbReference type="GO" id="GO:0015280">
    <property type="term" value="F:ligand-gated sodium channel activity"/>
    <property type="evidence" value="ECO:0007669"/>
    <property type="project" value="TreeGrafter"/>
</dbReference>
<evidence type="ECO:0000313" key="15">
    <source>
        <dbReference type="EMBL" id="TRY76453.1"/>
    </source>
</evidence>
<comment type="similarity">
    <text evidence="2 12">Belongs to the amiloride-sensitive sodium channel (TC 1.A.6) family.</text>
</comment>
<evidence type="ECO:0000313" key="16">
    <source>
        <dbReference type="Proteomes" id="UP000318571"/>
    </source>
</evidence>
<keyword evidence="4 12" id="KW-0894">Sodium channel</keyword>
<dbReference type="AlphaFoldDB" id="A0A553PFK8"/>
<keyword evidence="11 12" id="KW-0407">Ion channel</keyword>
<dbReference type="Proteomes" id="UP000318571">
    <property type="component" value="Chromosome 5"/>
</dbReference>